<dbReference type="AlphaFoldDB" id="A0A1I4SVF9"/>
<dbReference type="Proteomes" id="UP000199611">
    <property type="component" value="Unassembled WGS sequence"/>
</dbReference>
<dbReference type="STRING" id="39841.SAMN05660836_01184"/>
<evidence type="ECO:0000313" key="2">
    <source>
        <dbReference type="Proteomes" id="UP000199611"/>
    </source>
</evidence>
<dbReference type="RefSeq" id="WP_093394191.1">
    <property type="nucleotide sequence ID" value="NZ_FOUU01000002.1"/>
</dbReference>
<gene>
    <name evidence="1" type="ORF">SAMN05660836_01184</name>
</gene>
<evidence type="ECO:0000313" key="1">
    <source>
        <dbReference type="EMBL" id="SFM68369.1"/>
    </source>
</evidence>
<sequence length="1254" mass="137524">MDVLDVRLMASQRMDDSDEGGGRMSGEEILDGALNAIFPDIDRIAATVGRVNLRKVFPAVMTHSRETYYGSHVIISEPPTDDKVQCLLFSTGSPSDRRADAVDRIEGYIVQGPRYIGYLWGPHPDGMRTITIIQPEQTSPPEFGTVLYLEERDVNDQVLHYEYVKLISVDDVVRTFVIATDKGTVTVRRRVVTCEIYTPLSHAYTGGEVVETTYPQDLRSWIYSTVATDRTNYYGISRLISDAAEGDTQIRVDSIFAQLVPTNRSETVLADVDLANDVSDQAPYGSVTLTLSDSIVSGKTFDIGRIISPGTLRITRSTYTWTDDGLGNLMRNGQVEGFVSYADGKITYTSVPTLGTSSITITFTPGFMRPWVRYTDARIVGPNNQGYSWVMTLQPPPTVGSVIVDYRSQERWYRLVDNCNGALIPLVEGAGGGTINYQTGTITITCGALPDVGSMIIAYWSVASDVFSAVVSTDNPPAGQQAHDVAQFIIYAGHSDIAPGTFSISWTVGENHYTLTDDGHGNLTGTGGTGEIQYAEGVITLWPDELPDPGTTFDLAYNYGSATVKTFTGLTLDGNGNVNINVEEPIVPGSLRILYAGNAVITGINEYTDAWTITEKWPRLWVWNWWWRRGVGAQDYGMDQEAVERGYAVTALNTARLLRHLRDDGAGNLSDMARTPVSASIDYNTGAIQFAPDWETNVHVKVGGYYDWQMREDEDQHYITFSNHLFTEEASRRYSYTQVEQRTYPVVPDLGYPVKVSYYSTEGANYVEETVGGSLVLHANAGFSRRLVEGGVSITLDGVTYWDRLGTVYRYADDGKSLIACGTVDKSSGTITMDTWAINSRSNSVSIWALTTTDKQVTTSLIFRIPGKLRPGTLNIVAALLDGTEINVTAGTDGRIVHSNAYGFVNYSTGVVTIAFGTWMSPASAYVDEVWYDVGNVDEVNDRVLRPQAVDTDTLRYSCVLDTDIPLDADLIGINPTRLPPDGKVPIYREGYIAIVHHSLSDVLPTVSPGDQVTLSRGDIDYVELRDQENAVLPLSLYTVDKANGVVTFNDGADLSIYVQPFTAIHRREDMVLLTQVDITGLLRFTPALRHSYPAYATYVSSALVTGALQAAVHNVFTQKSWTGEWSDTRIGDPTTANYDVVNYPIEVWNDGAIEERWAIVFTSSTDFYVAGETVGVIANGNTASDCAPINPATSQPYFIIRSGGWGMGWAAGNCLRFNTSAAHAPIWVARTILPGAQYGQQDSVTIQIRGDAN</sequence>
<keyword evidence="2" id="KW-1185">Reference proteome</keyword>
<accession>A0A1I4SVF9</accession>
<name>A0A1I4SVF9_9BACT</name>
<dbReference type="EMBL" id="FOUU01000002">
    <property type="protein sequence ID" value="SFM68369.1"/>
    <property type="molecule type" value="Genomic_DNA"/>
</dbReference>
<proteinExistence type="predicted"/>
<protein>
    <submittedName>
        <fullName evidence="1">Uncharacterized protein</fullName>
    </submittedName>
</protein>
<reference evidence="2" key="1">
    <citation type="submission" date="2016-10" db="EMBL/GenBank/DDBJ databases">
        <authorList>
            <person name="Varghese N."/>
            <person name="Submissions S."/>
        </authorList>
    </citation>
    <scope>NUCLEOTIDE SEQUENCE [LARGE SCALE GENOMIC DNA]</scope>
    <source>
        <strain evidence="2">DSM 9990</strain>
    </source>
</reference>
<organism evidence="1 2">
    <name type="scientific">Thermodesulforhabdus norvegica</name>
    <dbReference type="NCBI Taxonomy" id="39841"/>
    <lineage>
        <taxon>Bacteria</taxon>
        <taxon>Pseudomonadati</taxon>
        <taxon>Thermodesulfobacteriota</taxon>
        <taxon>Syntrophobacteria</taxon>
        <taxon>Syntrophobacterales</taxon>
        <taxon>Thermodesulforhabdaceae</taxon>
        <taxon>Thermodesulforhabdus</taxon>
    </lineage>
</organism>